<protein>
    <recommendedName>
        <fullName evidence="4">PorT family protein</fullName>
    </recommendedName>
</protein>
<organism evidence="2 3">
    <name type="scientific">Aequorivita lipolytica</name>
    <dbReference type="NCBI Taxonomy" id="153267"/>
    <lineage>
        <taxon>Bacteria</taxon>
        <taxon>Pseudomonadati</taxon>
        <taxon>Bacteroidota</taxon>
        <taxon>Flavobacteriia</taxon>
        <taxon>Flavobacteriales</taxon>
        <taxon>Flavobacteriaceae</taxon>
        <taxon>Aequorivita</taxon>
    </lineage>
</organism>
<comment type="caution">
    <text evidence="2">The sequence shown here is derived from an EMBL/GenBank/DDBJ whole genome shotgun (WGS) entry which is preliminary data.</text>
</comment>
<feature type="signal peptide" evidence="1">
    <location>
        <begin position="1"/>
        <end position="21"/>
    </location>
</feature>
<name>A0A5C6YTW2_9FLAO</name>
<keyword evidence="3" id="KW-1185">Reference proteome</keyword>
<evidence type="ECO:0000256" key="1">
    <source>
        <dbReference type="SAM" id="SignalP"/>
    </source>
</evidence>
<feature type="chain" id="PRO_5022754204" description="PorT family protein" evidence="1">
    <location>
        <begin position="22"/>
        <end position="354"/>
    </location>
</feature>
<dbReference type="AlphaFoldDB" id="A0A5C6YTW2"/>
<dbReference type="Proteomes" id="UP000321945">
    <property type="component" value="Unassembled WGS sequence"/>
</dbReference>
<proteinExistence type="predicted"/>
<dbReference type="RefSeq" id="WP_111814132.1">
    <property type="nucleotide sequence ID" value="NZ_CBCRZQ010000001.1"/>
</dbReference>
<reference evidence="2 3" key="1">
    <citation type="submission" date="2019-08" db="EMBL/GenBank/DDBJ databases">
        <title>Genome of Aequorivita lipolytica Y10-2 (type strain).</title>
        <authorList>
            <person name="Bowman J.P."/>
        </authorList>
    </citation>
    <scope>NUCLEOTIDE SEQUENCE [LARGE SCALE GENOMIC DNA]</scope>
    <source>
        <strain evidence="2 3">Y10-2</strain>
    </source>
</reference>
<dbReference type="EMBL" id="VORU01000001">
    <property type="protein sequence ID" value="TXD70866.1"/>
    <property type="molecule type" value="Genomic_DNA"/>
</dbReference>
<evidence type="ECO:0008006" key="4">
    <source>
        <dbReference type="Google" id="ProtNLM"/>
    </source>
</evidence>
<evidence type="ECO:0000313" key="3">
    <source>
        <dbReference type="Proteomes" id="UP000321945"/>
    </source>
</evidence>
<gene>
    <name evidence="2" type="ORF">ESV24_01895</name>
</gene>
<keyword evidence="1" id="KW-0732">Signal</keyword>
<sequence>MKLITFTIALSLWLSAMYAEAQEIDHDTQTAVEQLTELKEKIIQEEKDALLADVENINKRLETGSLNKAEAETLKQEAAENHALNIENRLAIIDNKVALLKRNGNIEDEEGGMIIRISSTGKNSENDNVLYIGPKNKKRKYDRRTSSDFVFAFGLNNVITEGESLQDSDFKVAGSRFAELGWTWKTRVFKNTNWLRVKYGVSFQFNGLKPTDNRFYVDTGEQTELQNYPLNLDKSKFRMDNLVVPIHFEFGPSKKIENDDYFRYSTENQVRVGLGGYAGINLGSRQKLKFEEDGEDQKLKLKANYNTNSFIYGLSGYIGWQGVALYAKYDLNTIFKSNPIDQRNVSLGLRFDVD</sequence>
<evidence type="ECO:0000313" key="2">
    <source>
        <dbReference type="EMBL" id="TXD70866.1"/>
    </source>
</evidence>
<accession>A0A5C6YTW2</accession>
<dbReference type="OrthoDB" id="1466811at2"/>